<dbReference type="InterPro" id="IPR036047">
    <property type="entry name" value="F-box-like_dom_sf"/>
</dbReference>
<reference evidence="3 4" key="1">
    <citation type="submission" date="2021-07" db="EMBL/GenBank/DDBJ databases">
        <title>The Aristolochia fimbriata genome: insights into angiosperm evolution, floral development and chemical biosynthesis.</title>
        <authorList>
            <person name="Jiao Y."/>
        </authorList>
    </citation>
    <scope>NUCLEOTIDE SEQUENCE [LARGE SCALE GENOMIC DNA]</scope>
    <source>
        <strain evidence="3">IBCAS-2021</strain>
        <tissue evidence="3">Leaf</tissue>
    </source>
</reference>
<dbReference type="Proteomes" id="UP000825729">
    <property type="component" value="Unassembled WGS sequence"/>
</dbReference>
<comment type="caution">
    <text evidence="3">The sequence shown here is derived from an EMBL/GenBank/DDBJ whole genome shotgun (WGS) entry which is preliminary data.</text>
</comment>
<evidence type="ECO:0000313" key="4">
    <source>
        <dbReference type="Proteomes" id="UP000825729"/>
    </source>
</evidence>
<dbReference type="PANTHER" id="PTHR13318:SF77">
    <property type="entry name" value="F-BOX DOMAIN-CONTAINING PROTEIN"/>
    <property type="match status" value="1"/>
</dbReference>
<feature type="domain" description="F-box" evidence="1">
    <location>
        <begin position="6"/>
        <end position="36"/>
    </location>
</feature>
<dbReference type="Pfam" id="PF25372">
    <property type="entry name" value="DUF7885"/>
    <property type="match status" value="1"/>
</dbReference>
<dbReference type="InterPro" id="IPR001810">
    <property type="entry name" value="F-box_dom"/>
</dbReference>
<feature type="domain" description="F-box/LRR-repeat protein 15-like leucin rich repeat" evidence="2">
    <location>
        <begin position="357"/>
        <end position="437"/>
    </location>
</feature>
<proteinExistence type="predicted"/>
<organism evidence="3 4">
    <name type="scientific">Aristolochia fimbriata</name>
    <name type="common">White veined hardy Dutchman's pipe vine</name>
    <dbReference type="NCBI Taxonomy" id="158543"/>
    <lineage>
        <taxon>Eukaryota</taxon>
        <taxon>Viridiplantae</taxon>
        <taxon>Streptophyta</taxon>
        <taxon>Embryophyta</taxon>
        <taxon>Tracheophyta</taxon>
        <taxon>Spermatophyta</taxon>
        <taxon>Magnoliopsida</taxon>
        <taxon>Magnoliidae</taxon>
        <taxon>Piperales</taxon>
        <taxon>Aristolochiaceae</taxon>
        <taxon>Aristolochia</taxon>
    </lineage>
</organism>
<keyword evidence="4" id="KW-1185">Reference proteome</keyword>
<dbReference type="Pfam" id="PF00646">
    <property type="entry name" value="F-box"/>
    <property type="match status" value="1"/>
</dbReference>
<dbReference type="InterPro" id="IPR057207">
    <property type="entry name" value="FBXL15_LRR"/>
</dbReference>
<name>A0AAV7EFK1_ARIFI</name>
<accession>A0AAV7EFK1</accession>
<dbReference type="SUPFAM" id="SSF81383">
    <property type="entry name" value="F-box domain"/>
    <property type="match status" value="1"/>
</dbReference>
<dbReference type="SMART" id="SM00367">
    <property type="entry name" value="LRR_CC"/>
    <property type="match status" value="4"/>
</dbReference>
<dbReference type="GO" id="GO:0031146">
    <property type="term" value="P:SCF-dependent proteasomal ubiquitin-dependent protein catabolic process"/>
    <property type="evidence" value="ECO:0007669"/>
    <property type="project" value="TreeGrafter"/>
</dbReference>
<dbReference type="GO" id="GO:0019005">
    <property type="term" value="C:SCF ubiquitin ligase complex"/>
    <property type="evidence" value="ECO:0007669"/>
    <property type="project" value="TreeGrafter"/>
</dbReference>
<evidence type="ECO:0000259" key="1">
    <source>
        <dbReference type="Pfam" id="PF00646"/>
    </source>
</evidence>
<gene>
    <name evidence="3" type="ORF">H6P81_012605</name>
</gene>
<dbReference type="SUPFAM" id="SSF52047">
    <property type="entry name" value="RNI-like"/>
    <property type="match status" value="1"/>
</dbReference>
<dbReference type="InterPro" id="IPR006553">
    <property type="entry name" value="Leu-rich_rpt_Cys-con_subtyp"/>
</dbReference>
<sequence length="469" mass="50911">MDCFNLLCDELVLEILHRLPAAGAGTVSLVCKRWLHLHRCSKTVLSLRLPPAATPPSLSAILSRYPSLASLSLVPDSASSPDPDALLSAAAAAVAVVATHGLRRFRFLAGPVSPGSLSLFGNSCRNLCSLSVASLRRLSFRFLVEFPFLKEFSVLDLKAAHVVMIAGEGEGEEEEFPAAELPIETLSLSGIGSGELGFGWLWRSCVNLRKLQLRSCEGTGDSFRFFPGAIRGLRELELRTCRTIADRVLLLVAGHALSLSSLLLYDGGSREGLLWFLSRASPNLRKIDLRLPLDLEDEHLSAIAANFPQISTFKLQSCCLVSGLGLKSLGPAMGAALQHLALINCDAVEREPGLLTSLGQNLRRLRKLDLSYNEMLHDKELSAMLASCNSLVEIRLRGCGGLTDSLMDSIVRSCRRLEIADLTHCRGIGFSGIESFLLNSPRLSRIVVEESKLSDAAKTWASRKIIRVG</sequence>
<evidence type="ECO:0000313" key="3">
    <source>
        <dbReference type="EMBL" id="KAG9446477.1"/>
    </source>
</evidence>
<protein>
    <submittedName>
        <fullName evidence="3">Uncharacterized protein</fullName>
    </submittedName>
</protein>
<dbReference type="EMBL" id="JAINDJ010000005">
    <property type="protein sequence ID" value="KAG9446477.1"/>
    <property type="molecule type" value="Genomic_DNA"/>
</dbReference>
<evidence type="ECO:0000259" key="2">
    <source>
        <dbReference type="Pfam" id="PF25372"/>
    </source>
</evidence>
<dbReference type="PANTHER" id="PTHR13318">
    <property type="entry name" value="PARTNER OF PAIRED, ISOFORM B-RELATED"/>
    <property type="match status" value="1"/>
</dbReference>
<dbReference type="Gene3D" id="3.80.10.10">
    <property type="entry name" value="Ribonuclease Inhibitor"/>
    <property type="match status" value="2"/>
</dbReference>
<dbReference type="InterPro" id="IPR032675">
    <property type="entry name" value="LRR_dom_sf"/>
</dbReference>
<dbReference type="AlphaFoldDB" id="A0AAV7EFK1"/>